<evidence type="ECO:0000313" key="5">
    <source>
        <dbReference type="EMBL" id="HGU42431.1"/>
    </source>
</evidence>
<evidence type="ECO:0000259" key="4">
    <source>
        <dbReference type="Pfam" id="PF00535"/>
    </source>
</evidence>
<name>A0A7C4WCI3_FERPE</name>
<evidence type="ECO:0000256" key="2">
    <source>
        <dbReference type="ARBA" id="ARBA00022676"/>
    </source>
</evidence>
<reference evidence="5" key="1">
    <citation type="journal article" date="2020" name="mSystems">
        <title>Genome- and Community-Level Interaction Insights into Carbon Utilization and Element Cycling Functions of Hydrothermarchaeota in Hydrothermal Sediment.</title>
        <authorList>
            <person name="Zhou Z."/>
            <person name="Liu Y."/>
            <person name="Xu W."/>
            <person name="Pan J."/>
            <person name="Luo Z.H."/>
            <person name="Li M."/>
        </authorList>
    </citation>
    <scope>NUCLEOTIDE SEQUENCE [LARGE SCALE GENOMIC DNA]</scope>
    <source>
        <strain evidence="5">SpSt-604</strain>
    </source>
</reference>
<dbReference type="InterPro" id="IPR029044">
    <property type="entry name" value="Nucleotide-diphossugar_trans"/>
</dbReference>
<dbReference type="PANTHER" id="PTHR43179">
    <property type="entry name" value="RHAMNOSYLTRANSFERASE WBBL"/>
    <property type="match status" value="1"/>
</dbReference>
<comment type="similarity">
    <text evidence="1">Belongs to the glycosyltransferase 2 family.</text>
</comment>
<proteinExistence type="inferred from homology"/>
<evidence type="ECO:0000256" key="3">
    <source>
        <dbReference type="ARBA" id="ARBA00022679"/>
    </source>
</evidence>
<dbReference type="PANTHER" id="PTHR43179:SF12">
    <property type="entry name" value="GALACTOFURANOSYLTRANSFERASE GLFT2"/>
    <property type="match status" value="1"/>
</dbReference>
<sequence>MRVAFVILNWNQFEITKRAIESILRYENSKENTFVVVDNGSNEEIRVKLVEYFRENKWNIFYEEEIDTLGNYSNLPTLILNSHNYGYAKGNNIGLKYVKRVGFRYAIVMNNDVILTEKVSSVLIDVLEKNPKGAVVGPKVVGPDGKSQGPFWKPGLFDYFLFPVFYPLIYPLFKLRVFLYNNFINNSCRKNGYVQVYRLMGCFMLIDLEKIEKVGWFDENTFLYAEELILSEKLKEKGYKTFYTNSVEVFHEHEISTKKFLGEKRLKMLIESDLYYFKTYRGYGKIRISLIKFGRWFAIHIQQPVVNAIKSFIISIFSKER</sequence>
<feature type="domain" description="Glycosyltransferase 2-like" evidence="4">
    <location>
        <begin position="6"/>
        <end position="146"/>
    </location>
</feature>
<dbReference type="EMBL" id="DSZT01000187">
    <property type="protein sequence ID" value="HGU42431.1"/>
    <property type="molecule type" value="Genomic_DNA"/>
</dbReference>
<dbReference type="SUPFAM" id="SSF53448">
    <property type="entry name" value="Nucleotide-diphospho-sugar transferases"/>
    <property type="match status" value="1"/>
</dbReference>
<dbReference type="AlphaFoldDB" id="A0A7C4WCI3"/>
<organism evidence="5">
    <name type="scientific">Fervidobacterium pennivorans</name>
    <dbReference type="NCBI Taxonomy" id="93466"/>
    <lineage>
        <taxon>Bacteria</taxon>
        <taxon>Thermotogati</taxon>
        <taxon>Thermotogota</taxon>
        <taxon>Thermotogae</taxon>
        <taxon>Thermotogales</taxon>
        <taxon>Fervidobacteriaceae</taxon>
        <taxon>Fervidobacterium</taxon>
    </lineage>
</organism>
<gene>
    <name evidence="5" type="ORF">ENT72_05915</name>
</gene>
<protein>
    <submittedName>
        <fullName evidence="5">Glycosyltransferase family 2 protein</fullName>
    </submittedName>
</protein>
<comment type="caution">
    <text evidence="5">The sequence shown here is derived from an EMBL/GenBank/DDBJ whole genome shotgun (WGS) entry which is preliminary data.</text>
</comment>
<accession>A0A7C4WCI3</accession>
<dbReference type="Pfam" id="PF00535">
    <property type="entry name" value="Glycos_transf_2"/>
    <property type="match status" value="1"/>
</dbReference>
<dbReference type="GO" id="GO:0016757">
    <property type="term" value="F:glycosyltransferase activity"/>
    <property type="evidence" value="ECO:0007669"/>
    <property type="project" value="UniProtKB-KW"/>
</dbReference>
<evidence type="ECO:0000256" key="1">
    <source>
        <dbReference type="ARBA" id="ARBA00006739"/>
    </source>
</evidence>
<keyword evidence="3 5" id="KW-0808">Transferase</keyword>
<dbReference type="Gene3D" id="3.90.550.10">
    <property type="entry name" value="Spore Coat Polysaccharide Biosynthesis Protein SpsA, Chain A"/>
    <property type="match status" value="1"/>
</dbReference>
<keyword evidence="2" id="KW-0328">Glycosyltransferase</keyword>
<dbReference type="InterPro" id="IPR001173">
    <property type="entry name" value="Glyco_trans_2-like"/>
</dbReference>